<dbReference type="SUPFAM" id="SSF81321">
    <property type="entry name" value="Family A G protein-coupled receptor-like"/>
    <property type="match status" value="1"/>
</dbReference>
<evidence type="ECO:0000256" key="5">
    <source>
        <dbReference type="RuleBase" id="RU000688"/>
    </source>
</evidence>
<gene>
    <name evidence="8" type="ORF">BXYJ_LOCUS12914</name>
</gene>
<feature type="transmembrane region" description="Helical" evidence="6">
    <location>
        <begin position="200"/>
        <end position="220"/>
    </location>
</feature>
<keyword evidence="5" id="KW-0297">G-protein coupled receptor</keyword>
<dbReference type="PRINTS" id="PR00237">
    <property type="entry name" value="GPCRRHODOPSN"/>
</dbReference>
<dbReference type="EMBL" id="CAJFDI010000005">
    <property type="protein sequence ID" value="CAD5232823.1"/>
    <property type="molecule type" value="Genomic_DNA"/>
</dbReference>
<dbReference type="GO" id="GO:0016020">
    <property type="term" value="C:membrane"/>
    <property type="evidence" value="ECO:0007669"/>
    <property type="project" value="UniProtKB-SubCell"/>
</dbReference>
<comment type="similarity">
    <text evidence="5">Belongs to the G-protein coupled receptor 1 family.</text>
</comment>
<keyword evidence="3 6" id="KW-1133">Transmembrane helix</keyword>
<name>A0A1I7SUU1_BURXY</name>
<dbReference type="Gene3D" id="1.20.1070.10">
    <property type="entry name" value="Rhodopsin 7-helix transmembrane proteins"/>
    <property type="match status" value="1"/>
</dbReference>
<feature type="transmembrane region" description="Helical" evidence="6">
    <location>
        <begin position="142"/>
        <end position="162"/>
    </location>
</feature>
<evidence type="ECO:0000256" key="3">
    <source>
        <dbReference type="ARBA" id="ARBA00022989"/>
    </source>
</evidence>
<feature type="domain" description="G-protein coupled receptors family 1 profile" evidence="7">
    <location>
        <begin position="42"/>
        <end position="327"/>
    </location>
</feature>
<evidence type="ECO:0000313" key="9">
    <source>
        <dbReference type="Proteomes" id="UP000095284"/>
    </source>
</evidence>
<evidence type="ECO:0000259" key="7">
    <source>
        <dbReference type="PROSITE" id="PS50262"/>
    </source>
</evidence>
<comment type="subcellular location">
    <subcellularLocation>
        <location evidence="1">Membrane</location>
    </subcellularLocation>
</comment>
<feature type="transmembrane region" description="Helical" evidence="6">
    <location>
        <begin position="62"/>
        <end position="83"/>
    </location>
</feature>
<evidence type="ECO:0000256" key="4">
    <source>
        <dbReference type="ARBA" id="ARBA00023136"/>
    </source>
</evidence>
<accession>A0A1I7SUU1</accession>
<proteinExistence type="inferred from homology"/>
<feature type="transmembrane region" description="Helical" evidence="6">
    <location>
        <begin position="270"/>
        <end position="294"/>
    </location>
</feature>
<reference evidence="8" key="2">
    <citation type="submission" date="2020-09" db="EMBL/GenBank/DDBJ databases">
        <authorList>
            <person name="Kikuchi T."/>
        </authorList>
    </citation>
    <scope>NUCLEOTIDE SEQUENCE</scope>
    <source>
        <strain evidence="8">Ka4C1</strain>
    </source>
</reference>
<evidence type="ECO:0000313" key="11">
    <source>
        <dbReference type="WBParaSite" id="BXY_1681400.1"/>
    </source>
</evidence>
<sequence>MSWESFCEPDHGPQSEVDVRLKSLQSLFRSVMITISLIGVAGNVLNLITLRSPSLRTVPFMYIRALAIFDLVGLTAVIVHFLLQYNDNHYLWMVYYEVWIEDVLINSFLVAGLYAAVLLTVERYLLIRKPHKKRLFSIQHSVSLKISGCLLIAILLHCPMALQNTAKFVNGRIIKGNNQRLLCIEPWWTLFSYYKMFRETVRFTCVILLVVLNTIIARSLQMAKRNRRMLIKRTSGADSADVIGTPVKEKQRFYRKDMSNVMKSFTEKKLTALMVCICLIYLIGNLPQMVVMVLQNETMEDKFGFQVFRNIANTLEVLNHCLNFFIFCMASSEYSRAFLLNCRCIRRVLIKIPACASVIHSKRLNSNVSEQKEVPSTEVRRKSSLFYDAEGRRNTVCMQINSTTTDSKVSGHSREMAFEDCIVYKNQIPQLCSPDSGDEYL</sequence>
<keyword evidence="5" id="KW-0675">Receptor</keyword>
<dbReference type="PROSITE" id="PS50262">
    <property type="entry name" value="G_PROTEIN_RECEP_F1_2"/>
    <property type="match status" value="1"/>
</dbReference>
<dbReference type="AlphaFoldDB" id="A0A1I7SUU1"/>
<dbReference type="eggNOG" id="KOG3656">
    <property type="taxonomic scope" value="Eukaryota"/>
</dbReference>
<dbReference type="WBParaSite" id="BXY_1681400.1">
    <property type="protein sequence ID" value="BXY_1681400.1"/>
    <property type="gene ID" value="BXY_1681400"/>
</dbReference>
<dbReference type="Pfam" id="PF00001">
    <property type="entry name" value="7tm_1"/>
    <property type="match status" value="1"/>
</dbReference>
<evidence type="ECO:0000256" key="6">
    <source>
        <dbReference type="SAM" id="Phobius"/>
    </source>
</evidence>
<protein>
    <submittedName>
        <fullName evidence="8">(pine wood nematode) hypothetical protein</fullName>
    </submittedName>
    <submittedName>
        <fullName evidence="11">G_PROTEIN_RECEP_F1_2 domain-containing protein</fullName>
    </submittedName>
</protein>
<feature type="transmembrane region" description="Helical" evidence="6">
    <location>
        <begin position="27"/>
        <end position="50"/>
    </location>
</feature>
<dbReference type="OrthoDB" id="10033446at2759"/>
<dbReference type="InterPro" id="IPR000276">
    <property type="entry name" value="GPCR_Rhodpsn"/>
</dbReference>
<evidence type="ECO:0000256" key="1">
    <source>
        <dbReference type="ARBA" id="ARBA00004370"/>
    </source>
</evidence>
<keyword evidence="5" id="KW-0807">Transducer</keyword>
<keyword evidence="2 5" id="KW-0812">Transmembrane</keyword>
<evidence type="ECO:0000256" key="2">
    <source>
        <dbReference type="ARBA" id="ARBA00022692"/>
    </source>
</evidence>
<dbReference type="InterPro" id="IPR053093">
    <property type="entry name" value="GPCR-like"/>
</dbReference>
<reference evidence="11" key="1">
    <citation type="submission" date="2016-11" db="UniProtKB">
        <authorList>
            <consortium name="WormBaseParasite"/>
        </authorList>
    </citation>
    <scope>IDENTIFICATION</scope>
</reference>
<dbReference type="PANTHER" id="PTHR47760:SF4">
    <property type="entry name" value="G-PROTEIN COUPLED RECEPTORS FAMILY 1 PROFILE DOMAIN-CONTAINING PROTEIN"/>
    <property type="match status" value="1"/>
</dbReference>
<dbReference type="PROSITE" id="PS00237">
    <property type="entry name" value="G_PROTEIN_RECEP_F1_1"/>
    <property type="match status" value="1"/>
</dbReference>
<dbReference type="GO" id="GO:0004930">
    <property type="term" value="F:G protein-coupled receptor activity"/>
    <property type="evidence" value="ECO:0007669"/>
    <property type="project" value="UniProtKB-KW"/>
</dbReference>
<dbReference type="PANTHER" id="PTHR47760">
    <property type="entry name" value="G-PROTEIN COUPLED RECEPTOR B0563.6-LIKE PROTEIN-RELATED"/>
    <property type="match status" value="1"/>
</dbReference>
<dbReference type="EMBL" id="CAJFCV020000005">
    <property type="protein sequence ID" value="CAG9125875.1"/>
    <property type="molecule type" value="Genomic_DNA"/>
</dbReference>
<dbReference type="Proteomes" id="UP000659654">
    <property type="component" value="Unassembled WGS sequence"/>
</dbReference>
<dbReference type="Proteomes" id="UP000582659">
    <property type="component" value="Unassembled WGS sequence"/>
</dbReference>
<organism evidence="9 11">
    <name type="scientific">Bursaphelenchus xylophilus</name>
    <name type="common">Pinewood nematode worm</name>
    <name type="synonym">Aphelenchoides xylophilus</name>
    <dbReference type="NCBI Taxonomy" id="6326"/>
    <lineage>
        <taxon>Eukaryota</taxon>
        <taxon>Metazoa</taxon>
        <taxon>Ecdysozoa</taxon>
        <taxon>Nematoda</taxon>
        <taxon>Chromadorea</taxon>
        <taxon>Rhabditida</taxon>
        <taxon>Tylenchina</taxon>
        <taxon>Tylenchomorpha</taxon>
        <taxon>Aphelenchoidea</taxon>
        <taxon>Aphelenchoididae</taxon>
        <taxon>Bursaphelenchus</taxon>
    </lineage>
</organism>
<keyword evidence="10" id="KW-1185">Reference proteome</keyword>
<dbReference type="CDD" id="cd14978">
    <property type="entry name" value="7tmA_FMRFamide_R-like"/>
    <property type="match status" value="1"/>
</dbReference>
<feature type="transmembrane region" description="Helical" evidence="6">
    <location>
        <begin position="103"/>
        <end position="121"/>
    </location>
</feature>
<keyword evidence="4 6" id="KW-0472">Membrane</keyword>
<dbReference type="InterPro" id="IPR017452">
    <property type="entry name" value="GPCR_Rhodpsn_7TM"/>
</dbReference>
<evidence type="ECO:0000313" key="8">
    <source>
        <dbReference type="EMBL" id="CAD5232823.1"/>
    </source>
</evidence>
<evidence type="ECO:0000313" key="10">
    <source>
        <dbReference type="Proteomes" id="UP000659654"/>
    </source>
</evidence>
<dbReference type="Proteomes" id="UP000095284">
    <property type="component" value="Unplaced"/>
</dbReference>